<keyword evidence="4" id="KW-0378">Hydrolase</keyword>
<dbReference type="Proteomes" id="UP000253209">
    <property type="component" value="Unassembled WGS sequence"/>
</dbReference>
<keyword evidence="6 7" id="KW-0472">Membrane</keyword>
<protein>
    <recommendedName>
        <fullName evidence="8">Phosphatidic acid phosphatase type 2/haloperoxidase domain-containing protein</fullName>
    </recommendedName>
</protein>
<sequence>MKMGVKDVLNRIRLFFIPYLIVLSACLVVKLLFTREEIYFTVNSYYTRAADQFFRYFTNFGDGLLTVTIAVVLALFYNYRKAFLLITSYGVTSILAQILKHFFDAPRPKLFFADELTRIHFVDDMFVPSLHSFPSGHSVTAFSTAVVLTYFCRQRAWGLVFLVIAVVTGYSRMYLSAHFFEDVVAGSIIGVIVTAFWLSWLDSKPFLHGHKWQQSAIKKRA</sequence>
<evidence type="ECO:0000256" key="1">
    <source>
        <dbReference type="ARBA" id="ARBA00004651"/>
    </source>
</evidence>
<evidence type="ECO:0000256" key="6">
    <source>
        <dbReference type="ARBA" id="ARBA00023136"/>
    </source>
</evidence>
<comment type="caution">
    <text evidence="9">The sequence shown here is derived from an EMBL/GenBank/DDBJ whole genome shotgun (WGS) entry which is preliminary data.</text>
</comment>
<gene>
    <name evidence="9" type="ORF">DJ568_01400</name>
</gene>
<evidence type="ECO:0000256" key="4">
    <source>
        <dbReference type="ARBA" id="ARBA00022801"/>
    </source>
</evidence>
<dbReference type="EMBL" id="QGDC01000001">
    <property type="protein sequence ID" value="RCH56542.1"/>
    <property type="molecule type" value="Genomic_DNA"/>
</dbReference>
<feature type="transmembrane region" description="Helical" evidence="7">
    <location>
        <begin position="53"/>
        <end position="76"/>
    </location>
</feature>
<dbReference type="OrthoDB" id="9773582at2"/>
<feature type="transmembrane region" description="Helical" evidence="7">
    <location>
        <begin position="135"/>
        <end position="152"/>
    </location>
</feature>
<name>A0A367GSZ2_9SPHI</name>
<evidence type="ECO:0000313" key="10">
    <source>
        <dbReference type="Proteomes" id="UP000253209"/>
    </source>
</evidence>
<dbReference type="PANTHER" id="PTHR14969">
    <property type="entry name" value="SPHINGOSINE-1-PHOSPHATE PHOSPHOHYDROLASE"/>
    <property type="match status" value="1"/>
</dbReference>
<reference evidence="9 10" key="1">
    <citation type="submission" date="2018-05" db="EMBL/GenBank/DDBJ databases">
        <title>Mucilaginibacter hurinus sp. nov., isolated from briquette warehouse soil.</title>
        <authorList>
            <person name="Choi L."/>
        </authorList>
    </citation>
    <scope>NUCLEOTIDE SEQUENCE [LARGE SCALE GENOMIC DNA]</scope>
    <source>
        <strain evidence="9 10">ZR32</strain>
    </source>
</reference>
<dbReference type="InterPro" id="IPR000326">
    <property type="entry name" value="PAP2/HPO"/>
</dbReference>
<dbReference type="PANTHER" id="PTHR14969:SF62">
    <property type="entry name" value="DECAPRENYLPHOSPHORYL-5-PHOSPHORIBOSE PHOSPHATASE RV3807C-RELATED"/>
    <property type="match status" value="1"/>
</dbReference>
<dbReference type="Gene3D" id="1.20.144.10">
    <property type="entry name" value="Phosphatidic acid phosphatase type 2/haloperoxidase"/>
    <property type="match status" value="1"/>
</dbReference>
<accession>A0A367GSZ2</accession>
<evidence type="ECO:0000256" key="3">
    <source>
        <dbReference type="ARBA" id="ARBA00022692"/>
    </source>
</evidence>
<feature type="domain" description="Phosphatidic acid phosphatase type 2/haloperoxidase" evidence="8">
    <location>
        <begin position="83"/>
        <end position="198"/>
    </location>
</feature>
<evidence type="ECO:0000256" key="2">
    <source>
        <dbReference type="ARBA" id="ARBA00022475"/>
    </source>
</evidence>
<dbReference type="Pfam" id="PF01569">
    <property type="entry name" value="PAP2"/>
    <property type="match status" value="1"/>
</dbReference>
<keyword evidence="5 7" id="KW-1133">Transmembrane helix</keyword>
<feature type="transmembrane region" description="Helical" evidence="7">
    <location>
        <begin position="159"/>
        <end position="177"/>
    </location>
</feature>
<evidence type="ECO:0000259" key="8">
    <source>
        <dbReference type="SMART" id="SM00014"/>
    </source>
</evidence>
<dbReference type="PROSITE" id="PS51257">
    <property type="entry name" value="PROKAR_LIPOPROTEIN"/>
    <property type="match status" value="1"/>
</dbReference>
<dbReference type="RefSeq" id="WP_114003439.1">
    <property type="nucleotide sequence ID" value="NZ_QGDC01000001.1"/>
</dbReference>
<proteinExistence type="predicted"/>
<evidence type="ECO:0000256" key="5">
    <source>
        <dbReference type="ARBA" id="ARBA00022989"/>
    </source>
</evidence>
<dbReference type="SUPFAM" id="SSF48317">
    <property type="entry name" value="Acid phosphatase/Vanadium-dependent haloperoxidase"/>
    <property type="match status" value="1"/>
</dbReference>
<dbReference type="AlphaFoldDB" id="A0A367GSZ2"/>
<organism evidence="9 10">
    <name type="scientific">Mucilaginibacter hurinus</name>
    <dbReference type="NCBI Taxonomy" id="2201324"/>
    <lineage>
        <taxon>Bacteria</taxon>
        <taxon>Pseudomonadati</taxon>
        <taxon>Bacteroidota</taxon>
        <taxon>Sphingobacteriia</taxon>
        <taxon>Sphingobacteriales</taxon>
        <taxon>Sphingobacteriaceae</taxon>
        <taxon>Mucilaginibacter</taxon>
    </lineage>
</organism>
<feature type="transmembrane region" description="Helical" evidence="7">
    <location>
        <begin position="83"/>
        <end position="103"/>
    </location>
</feature>
<dbReference type="SMART" id="SM00014">
    <property type="entry name" value="acidPPc"/>
    <property type="match status" value="1"/>
</dbReference>
<evidence type="ECO:0000313" key="9">
    <source>
        <dbReference type="EMBL" id="RCH56542.1"/>
    </source>
</evidence>
<keyword evidence="2" id="KW-1003">Cell membrane</keyword>
<keyword evidence="3 7" id="KW-0812">Transmembrane</keyword>
<feature type="transmembrane region" description="Helical" evidence="7">
    <location>
        <begin position="183"/>
        <end position="201"/>
    </location>
</feature>
<dbReference type="GO" id="GO:0016787">
    <property type="term" value="F:hydrolase activity"/>
    <property type="evidence" value="ECO:0007669"/>
    <property type="project" value="UniProtKB-KW"/>
</dbReference>
<feature type="transmembrane region" description="Helical" evidence="7">
    <location>
        <begin position="12"/>
        <end position="33"/>
    </location>
</feature>
<keyword evidence="10" id="KW-1185">Reference proteome</keyword>
<evidence type="ECO:0000256" key="7">
    <source>
        <dbReference type="SAM" id="Phobius"/>
    </source>
</evidence>
<dbReference type="InterPro" id="IPR036938">
    <property type="entry name" value="PAP2/HPO_sf"/>
</dbReference>
<dbReference type="GO" id="GO:0005886">
    <property type="term" value="C:plasma membrane"/>
    <property type="evidence" value="ECO:0007669"/>
    <property type="project" value="UniProtKB-SubCell"/>
</dbReference>
<dbReference type="CDD" id="cd01610">
    <property type="entry name" value="PAP2_like"/>
    <property type="match status" value="1"/>
</dbReference>
<comment type="subcellular location">
    <subcellularLocation>
        <location evidence="1">Cell membrane</location>
        <topology evidence="1">Multi-pass membrane protein</topology>
    </subcellularLocation>
</comment>